<dbReference type="EMBL" id="JAIRAU010000001">
    <property type="protein sequence ID" value="MBZ5708502.1"/>
    <property type="molecule type" value="Genomic_DNA"/>
</dbReference>
<protein>
    <submittedName>
        <fullName evidence="2">Phosphotransferase</fullName>
    </submittedName>
</protein>
<comment type="caution">
    <text evidence="2">The sequence shown here is derived from an EMBL/GenBank/DDBJ whole genome shotgun (WGS) entry which is preliminary data.</text>
</comment>
<accession>A0ABS7TJV4</accession>
<organism evidence="2 3">
    <name type="scientific">Nannocystis pusilla</name>
    <dbReference type="NCBI Taxonomy" id="889268"/>
    <lineage>
        <taxon>Bacteria</taxon>
        <taxon>Pseudomonadati</taxon>
        <taxon>Myxococcota</taxon>
        <taxon>Polyangia</taxon>
        <taxon>Nannocystales</taxon>
        <taxon>Nannocystaceae</taxon>
        <taxon>Nannocystis</taxon>
    </lineage>
</organism>
<name>A0ABS7TJV4_9BACT</name>
<evidence type="ECO:0000313" key="2">
    <source>
        <dbReference type="EMBL" id="MBZ5708502.1"/>
    </source>
</evidence>
<keyword evidence="3" id="KW-1185">Reference proteome</keyword>
<dbReference type="SUPFAM" id="SSF56112">
    <property type="entry name" value="Protein kinase-like (PK-like)"/>
    <property type="match status" value="1"/>
</dbReference>
<gene>
    <name evidence="2" type="ORF">K7C98_04480</name>
</gene>
<dbReference type="Gene3D" id="3.90.1200.10">
    <property type="match status" value="1"/>
</dbReference>
<dbReference type="Proteomes" id="UP001139031">
    <property type="component" value="Unassembled WGS sequence"/>
</dbReference>
<dbReference type="InterPro" id="IPR011009">
    <property type="entry name" value="Kinase-like_dom_sf"/>
</dbReference>
<feature type="domain" description="Aminoglycoside phosphotransferase" evidence="1">
    <location>
        <begin position="144"/>
        <end position="407"/>
    </location>
</feature>
<sequence length="473" mass="50115">MTPPTLDLAALGKLSSGTWLEFLARRRWFPAGARSVRLVGAARVGADAALCLLVAEAERPWTTQVLLRTMMVDGAGPHEHVPRNSIRLRADGAEIALVEASDAPEVFVALAAGLRAGASFVGEGASWSTRVGSPLCAGALTGARLVGGEQSNTAVVLGEAGVLKLFRRVEVGRHPEIELGRFLTARGFRHAPPLLAELTVETGEGSAAAGVLHAFLPGRVDGWTFALSRPDMIEPARALGAATRALHEALTTDDESTGLATRAVVAADRARWVKGLRQTAAAALGRLAHRYRELPPEARKLAELTATRSEALLADAEERLRGAAGVQIRIHGDYHLGQVLYDPSSGSWSILDFEGEPTRPLVERSLRQLPQHDVAGMLRSFAYAALVGGAGPDWEAATSAAFLAGYDAAGSPGSPLPAAQASPLLRACVIERSFHELAYELDYRPQFAWIPLTSLAALSEAVALPPWPSASQF</sequence>
<reference evidence="2" key="1">
    <citation type="submission" date="2021-08" db="EMBL/GenBank/DDBJ databases">
        <authorList>
            <person name="Stevens D.C."/>
        </authorList>
    </citation>
    <scope>NUCLEOTIDE SEQUENCE</scope>
    <source>
        <strain evidence="2">DSM 53165</strain>
    </source>
</reference>
<dbReference type="RefSeq" id="WP_224190250.1">
    <property type="nucleotide sequence ID" value="NZ_JAIRAU010000001.1"/>
</dbReference>
<evidence type="ECO:0000313" key="3">
    <source>
        <dbReference type="Proteomes" id="UP001139031"/>
    </source>
</evidence>
<proteinExistence type="predicted"/>
<dbReference type="InterPro" id="IPR002575">
    <property type="entry name" value="Aminoglycoside_PTrfase"/>
</dbReference>
<dbReference type="Pfam" id="PF01636">
    <property type="entry name" value="APH"/>
    <property type="match status" value="1"/>
</dbReference>
<evidence type="ECO:0000259" key="1">
    <source>
        <dbReference type="Pfam" id="PF01636"/>
    </source>
</evidence>